<dbReference type="AlphaFoldDB" id="A0A1N6XXE0"/>
<dbReference type="InterPro" id="IPR002549">
    <property type="entry name" value="AI-2E-like"/>
</dbReference>
<dbReference type="EMBL" id="FTMD01000009">
    <property type="protein sequence ID" value="SIR07052.1"/>
    <property type="molecule type" value="Genomic_DNA"/>
</dbReference>
<comment type="similarity">
    <text evidence="2">Belongs to the autoinducer-2 exporter (AI-2E) (TC 2.A.86) family.</text>
</comment>
<evidence type="ECO:0000313" key="8">
    <source>
        <dbReference type="Proteomes" id="UP000186819"/>
    </source>
</evidence>
<dbReference type="OrthoDB" id="106838at2"/>
<evidence type="ECO:0000256" key="6">
    <source>
        <dbReference type="SAM" id="Phobius"/>
    </source>
</evidence>
<evidence type="ECO:0000313" key="7">
    <source>
        <dbReference type="EMBL" id="SIR07052.1"/>
    </source>
</evidence>
<evidence type="ECO:0000256" key="4">
    <source>
        <dbReference type="ARBA" id="ARBA00022989"/>
    </source>
</evidence>
<dbReference type="RefSeq" id="WP_076602880.1">
    <property type="nucleotide sequence ID" value="NZ_FTMD01000009.1"/>
</dbReference>
<feature type="transmembrane region" description="Helical" evidence="6">
    <location>
        <begin position="30"/>
        <end position="48"/>
    </location>
</feature>
<protein>
    <submittedName>
        <fullName evidence="7">Predicted PurR-regulated permease PerM</fullName>
    </submittedName>
</protein>
<evidence type="ECO:0000256" key="1">
    <source>
        <dbReference type="ARBA" id="ARBA00004141"/>
    </source>
</evidence>
<dbReference type="PANTHER" id="PTHR21716">
    <property type="entry name" value="TRANSMEMBRANE PROTEIN"/>
    <property type="match status" value="1"/>
</dbReference>
<sequence length="350" mass="37413">MDDYRKAFVVVVAALFALALYWMLAPFWGALAWGICLAFLLAPVHRRLTRKLKGRADLSAGIITVLVPVILAGPLVSLGIAFANQVTELITRLQAEELRFDIHLLAQLEQYPIIGSVVEWLRQNLTATTEQLQRWLSSGTQMLLKSLAATGGNFVLGALGTIVHFFMMLFLLFFLLRDGPKLLGRVVRLVPMEAQRKGELLILIGNTTRAVVYGTGLTALAQGALVGIGFAMAGLPSAVVFGVLAALLALVPVGGAALVWVPGVLFLAANAEWGWAIFMLIWGLGVSVSDNLLRPLLISSQAQVSMLAVFVGVIGGISAFGIIGLIIGPVLLTVLAALLRFLADHLSDQA</sequence>
<dbReference type="GO" id="GO:0016020">
    <property type="term" value="C:membrane"/>
    <property type="evidence" value="ECO:0007669"/>
    <property type="project" value="UniProtKB-SubCell"/>
</dbReference>
<keyword evidence="8" id="KW-1185">Reference proteome</keyword>
<organism evidence="7 8">
    <name type="scientific">Aromatoleum tolulyticum</name>
    <dbReference type="NCBI Taxonomy" id="34027"/>
    <lineage>
        <taxon>Bacteria</taxon>
        <taxon>Pseudomonadati</taxon>
        <taxon>Pseudomonadota</taxon>
        <taxon>Betaproteobacteria</taxon>
        <taxon>Rhodocyclales</taxon>
        <taxon>Rhodocyclaceae</taxon>
        <taxon>Aromatoleum</taxon>
    </lineage>
</organism>
<feature type="transmembrane region" description="Helical" evidence="6">
    <location>
        <begin position="238"/>
        <end position="261"/>
    </location>
</feature>
<dbReference type="Pfam" id="PF01594">
    <property type="entry name" value="AI-2E_transport"/>
    <property type="match status" value="1"/>
</dbReference>
<dbReference type="Proteomes" id="UP000186819">
    <property type="component" value="Unassembled WGS sequence"/>
</dbReference>
<reference evidence="8" key="1">
    <citation type="submission" date="2017-01" db="EMBL/GenBank/DDBJ databases">
        <authorList>
            <person name="Varghese N."/>
            <person name="Submissions S."/>
        </authorList>
    </citation>
    <scope>NUCLEOTIDE SEQUENCE [LARGE SCALE GENOMIC DNA]</scope>
    <source>
        <strain evidence="8">ATCC 51758</strain>
    </source>
</reference>
<accession>A0A1N6XXE0</accession>
<feature type="transmembrane region" description="Helical" evidence="6">
    <location>
        <begin position="305"/>
        <end position="338"/>
    </location>
</feature>
<keyword evidence="5 6" id="KW-0472">Membrane</keyword>
<gene>
    <name evidence="7" type="ORF">SAMN05421829_109156</name>
</gene>
<dbReference type="PANTHER" id="PTHR21716:SF4">
    <property type="entry name" value="TRANSMEMBRANE PROTEIN 245"/>
    <property type="match status" value="1"/>
</dbReference>
<dbReference type="STRING" id="34027.SAMN05421829_109156"/>
<proteinExistence type="inferred from homology"/>
<feature type="transmembrane region" description="Helical" evidence="6">
    <location>
        <begin position="7"/>
        <end position="24"/>
    </location>
</feature>
<name>A0A1N6XXE0_9RHOO</name>
<keyword evidence="3 6" id="KW-0812">Transmembrane</keyword>
<evidence type="ECO:0000256" key="3">
    <source>
        <dbReference type="ARBA" id="ARBA00022692"/>
    </source>
</evidence>
<comment type="subcellular location">
    <subcellularLocation>
        <location evidence="1">Membrane</location>
        <topology evidence="1">Multi-pass membrane protein</topology>
    </subcellularLocation>
</comment>
<evidence type="ECO:0000256" key="5">
    <source>
        <dbReference type="ARBA" id="ARBA00023136"/>
    </source>
</evidence>
<feature type="transmembrane region" description="Helical" evidence="6">
    <location>
        <begin position="60"/>
        <end position="83"/>
    </location>
</feature>
<keyword evidence="4 6" id="KW-1133">Transmembrane helix</keyword>
<feature type="transmembrane region" description="Helical" evidence="6">
    <location>
        <begin position="273"/>
        <end position="293"/>
    </location>
</feature>
<evidence type="ECO:0000256" key="2">
    <source>
        <dbReference type="ARBA" id="ARBA00009773"/>
    </source>
</evidence>
<feature type="transmembrane region" description="Helical" evidence="6">
    <location>
        <begin position="154"/>
        <end position="176"/>
    </location>
</feature>